<feature type="transmembrane region" description="Helical" evidence="13">
    <location>
        <begin position="20"/>
        <end position="38"/>
    </location>
</feature>
<gene>
    <name evidence="13 16" type="primary">atpF</name>
    <name evidence="16" type="ORF">KHA91_11790</name>
</gene>
<evidence type="ECO:0000256" key="4">
    <source>
        <dbReference type="ARBA" id="ARBA00022547"/>
    </source>
</evidence>
<proteinExistence type="inferred from homology"/>
<dbReference type="RefSeq" id="WP_213098438.1">
    <property type="nucleotide sequence ID" value="NZ_JAGYPH010000002.1"/>
</dbReference>
<evidence type="ECO:0000313" key="16">
    <source>
        <dbReference type="EMBL" id="MBS4223426.1"/>
    </source>
</evidence>
<dbReference type="Proteomes" id="UP000676456">
    <property type="component" value="Unassembled WGS sequence"/>
</dbReference>
<keyword evidence="15" id="KW-0175">Coiled coil</keyword>
<dbReference type="NCBIfam" id="TIGR01144">
    <property type="entry name" value="ATP_synt_b"/>
    <property type="match status" value="1"/>
</dbReference>
<evidence type="ECO:0000256" key="3">
    <source>
        <dbReference type="ARBA" id="ARBA00022475"/>
    </source>
</evidence>
<accession>A0A942Z5Y0</accession>
<reference evidence="16 17" key="1">
    <citation type="submission" date="2021-05" db="EMBL/GenBank/DDBJ databases">
        <title>Novel Bacillus species.</title>
        <authorList>
            <person name="Liu G."/>
        </authorList>
    </citation>
    <scope>NUCLEOTIDE SEQUENCE [LARGE SCALE GENOMIC DNA]</scope>
    <source>
        <strain evidence="16 17">FJAT-49682</strain>
    </source>
</reference>
<evidence type="ECO:0000256" key="14">
    <source>
        <dbReference type="RuleBase" id="RU003848"/>
    </source>
</evidence>
<evidence type="ECO:0000256" key="7">
    <source>
        <dbReference type="ARBA" id="ARBA00022989"/>
    </source>
</evidence>
<keyword evidence="4 13" id="KW-0138">CF(0)</keyword>
<protein>
    <recommendedName>
        <fullName evidence="13">ATP synthase subunit b</fullName>
    </recommendedName>
    <alternativeName>
        <fullName evidence="13">ATP synthase F(0) sector subunit b</fullName>
    </alternativeName>
    <alternativeName>
        <fullName evidence="13">ATPase subunit I</fullName>
    </alternativeName>
    <alternativeName>
        <fullName evidence="13">F-type ATPase subunit b</fullName>
        <shortName evidence="13">F-ATPase subunit b</shortName>
    </alternativeName>
</protein>
<keyword evidence="7 13" id="KW-1133">Transmembrane helix</keyword>
<keyword evidence="9 13" id="KW-0472">Membrane</keyword>
<evidence type="ECO:0000313" key="17">
    <source>
        <dbReference type="Proteomes" id="UP000676456"/>
    </source>
</evidence>
<dbReference type="InterPro" id="IPR028987">
    <property type="entry name" value="ATP_synth_B-like_membr_sf"/>
</dbReference>
<comment type="caution">
    <text evidence="16">The sequence shown here is derived from an EMBL/GenBank/DDBJ whole genome shotgun (WGS) entry which is preliminary data.</text>
</comment>
<evidence type="ECO:0000256" key="6">
    <source>
        <dbReference type="ARBA" id="ARBA00022781"/>
    </source>
</evidence>
<comment type="subcellular location">
    <subcellularLocation>
        <location evidence="13">Cell membrane</location>
        <topology evidence="13">Single-pass membrane protein</topology>
    </subcellularLocation>
    <subcellularLocation>
        <location evidence="12">Endomembrane system</location>
        <topology evidence="12">Single-pass membrane protein</topology>
    </subcellularLocation>
</comment>
<dbReference type="HAMAP" id="MF_01398">
    <property type="entry name" value="ATP_synth_b_bprime"/>
    <property type="match status" value="1"/>
</dbReference>
<feature type="coiled-coil region" evidence="15">
    <location>
        <begin position="56"/>
        <end position="134"/>
    </location>
</feature>
<keyword evidence="17" id="KW-1185">Reference proteome</keyword>
<dbReference type="Gene3D" id="1.20.5.620">
    <property type="entry name" value="F1F0 ATP synthase subunit B, membrane domain"/>
    <property type="match status" value="1"/>
</dbReference>
<evidence type="ECO:0000256" key="12">
    <source>
        <dbReference type="ARBA" id="ARBA00037847"/>
    </source>
</evidence>
<organism evidence="16 17">
    <name type="scientific">Lederbergia citrea</name>
    <dbReference type="NCBI Taxonomy" id="2833581"/>
    <lineage>
        <taxon>Bacteria</taxon>
        <taxon>Bacillati</taxon>
        <taxon>Bacillota</taxon>
        <taxon>Bacilli</taxon>
        <taxon>Bacillales</taxon>
        <taxon>Bacillaceae</taxon>
        <taxon>Lederbergia</taxon>
    </lineage>
</organism>
<comment type="subunit">
    <text evidence="13">F-type ATPases have 2 components, F(1) - the catalytic core - and F(0) - the membrane proton channel. F(1) has five subunits: alpha(3), beta(3), gamma(1), delta(1), epsilon(1). F(0) has three main subunits: a(1), b(2) and c(10-14). The alpha and beta chains form an alternating ring which encloses part of the gamma chain. F(1) is attached to F(0) by a central stalk formed by the gamma and epsilon chains, while a peripheral stalk is formed by the delta and b chains.</text>
</comment>
<dbReference type="GO" id="GO:0046961">
    <property type="term" value="F:proton-transporting ATPase activity, rotational mechanism"/>
    <property type="evidence" value="ECO:0007669"/>
    <property type="project" value="TreeGrafter"/>
</dbReference>
<evidence type="ECO:0000256" key="10">
    <source>
        <dbReference type="ARBA" id="ARBA00023310"/>
    </source>
</evidence>
<dbReference type="GO" id="GO:0012505">
    <property type="term" value="C:endomembrane system"/>
    <property type="evidence" value="ECO:0007669"/>
    <property type="project" value="UniProtKB-SubCell"/>
</dbReference>
<dbReference type="Pfam" id="PF00430">
    <property type="entry name" value="ATP-synt_B"/>
    <property type="match status" value="1"/>
</dbReference>
<evidence type="ECO:0000256" key="1">
    <source>
        <dbReference type="ARBA" id="ARBA00005513"/>
    </source>
</evidence>
<dbReference type="AlphaFoldDB" id="A0A942Z5Y0"/>
<keyword evidence="6 13" id="KW-0375">Hydrogen ion transport</keyword>
<evidence type="ECO:0000256" key="9">
    <source>
        <dbReference type="ARBA" id="ARBA00023136"/>
    </source>
</evidence>
<name>A0A942Z5Y0_9BACI</name>
<dbReference type="PANTHER" id="PTHR33445">
    <property type="entry name" value="ATP SYNTHASE SUBUNIT B', CHLOROPLASTIC"/>
    <property type="match status" value="1"/>
</dbReference>
<evidence type="ECO:0000256" key="15">
    <source>
        <dbReference type="SAM" id="Coils"/>
    </source>
</evidence>
<keyword evidence="10 13" id="KW-0066">ATP synthesis</keyword>
<dbReference type="SUPFAM" id="SSF81573">
    <property type="entry name" value="F1F0 ATP synthase subunit B, membrane domain"/>
    <property type="match status" value="1"/>
</dbReference>
<evidence type="ECO:0000256" key="8">
    <source>
        <dbReference type="ARBA" id="ARBA00023065"/>
    </source>
</evidence>
<dbReference type="InterPro" id="IPR002146">
    <property type="entry name" value="ATP_synth_b/b'su_bac/chlpt"/>
</dbReference>
<comment type="function">
    <text evidence="11 13">F(1)F(0) ATP synthase produces ATP from ADP in the presence of a proton or sodium gradient. F-type ATPases consist of two structural domains, F(1) containing the extramembraneous catalytic core and F(0) containing the membrane proton channel, linked together by a central stalk and a peripheral stalk. During catalysis, ATP synthesis in the catalytic domain of F(1) is coupled via a rotary mechanism of the central stalk subunits to proton translocation.</text>
</comment>
<keyword evidence="8 13" id="KW-0406">Ion transport</keyword>
<evidence type="ECO:0000256" key="2">
    <source>
        <dbReference type="ARBA" id="ARBA00022448"/>
    </source>
</evidence>
<dbReference type="InterPro" id="IPR005864">
    <property type="entry name" value="ATP_synth_F0_bsu_bac"/>
</dbReference>
<keyword evidence="5 13" id="KW-0812">Transmembrane</keyword>
<dbReference type="GO" id="GO:0046933">
    <property type="term" value="F:proton-transporting ATP synthase activity, rotational mechanism"/>
    <property type="evidence" value="ECO:0007669"/>
    <property type="project" value="UniProtKB-UniRule"/>
</dbReference>
<comment type="function">
    <text evidence="13">Component of the F(0) channel, it forms part of the peripheral stalk, linking F(1) to F(0).</text>
</comment>
<evidence type="ECO:0000256" key="11">
    <source>
        <dbReference type="ARBA" id="ARBA00025198"/>
    </source>
</evidence>
<evidence type="ECO:0000256" key="5">
    <source>
        <dbReference type="ARBA" id="ARBA00022692"/>
    </source>
</evidence>
<dbReference type="InterPro" id="IPR050059">
    <property type="entry name" value="ATP_synthase_B_chain"/>
</dbReference>
<dbReference type="CDD" id="cd06503">
    <property type="entry name" value="ATP-synt_Fo_b"/>
    <property type="match status" value="1"/>
</dbReference>
<keyword evidence="2 13" id="KW-0813">Transport</keyword>
<dbReference type="GO" id="GO:0045259">
    <property type="term" value="C:proton-transporting ATP synthase complex"/>
    <property type="evidence" value="ECO:0007669"/>
    <property type="project" value="UniProtKB-KW"/>
</dbReference>
<sequence>MLTNFALGAATGTFNGGDILFTIAAFALLMFILKKVAWGPLMGIMIQREEHIAGEIEAAEKSRNESNQLLEDQRALLKEARLEAQEMIENSKKHGEAQREDIIQTARQEAERLKESARLEIEQQKEQAVAALREQVASLSVMIASKVIEKELNEEDQQKLINDYIQRAGE</sequence>
<comment type="similarity">
    <text evidence="1 13 14">Belongs to the ATPase B chain family.</text>
</comment>
<dbReference type="GO" id="GO:0005886">
    <property type="term" value="C:plasma membrane"/>
    <property type="evidence" value="ECO:0007669"/>
    <property type="project" value="UniProtKB-SubCell"/>
</dbReference>
<dbReference type="PANTHER" id="PTHR33445:SF1">
    <property type="entry name" value="ATP SYNTHASE SUBUNIT B"/>
    <property type="match status" value="1"/>
</dbReference>
<keyword evidence="3 13" id="KW-1003">Cell membrane</keyword>
<evidence type="ECO:0000256" key="13">
    <source>
        <dbReference type="HAMAP-Rule" id="MF_01398"/>
    </source>
</evidence>
<dbReference type="EMBL" id="JAGYPN010000002">
    <property type="protein sequence ID" value="MBS4223426.1"/>
    <property type="molecule type" value="Genomic_DNA"/>
</dbReference>